<dbReference type="InterPro" id="IPR000215">
    <property type="entry name" value="Serpin_fam"/>
</dbReference>
<dbReference type="InterPro" id="IPR023796">
    <property type="entry name" value="Serpin_dom"/>
</dbReference>
<dbReference type="InterPro" id="IPR036186">
    <property type="entry name" value="Serpin_sf"/>
</dbReference>
<sequence>MTVVLPTDKEGLVALEKQIDKIFMPYNYTSRKVKLLLPKFRIESEIDFKKILKNLGVHKVFEAKEADLSGIAGEKGNLKVDVVRQKTFIDVNEGGMKRNLFSLPVLIIWFLYLQVFRLLQLKNSLQIIRLFFT</sequence>
<evidence type="ECO:0000256" key="4">
    <source>
        <dbReference type="SAM" id="Phobius"/>
    </source>
</evidence>
<dbReference type="EMBL" id="QDEB01040474">
    <property type="protein sequence ID" value="RZC38753.1"/>
    <property type="molecule type" value="Genomic_DNA"/>
</dbReference>
<dbReference type="PANTHER" id="PTHR11461:SF211">
    <property type="entry name" value="GH10112P-RELATED"/>
    <property type="match status" value="1"/>
</dbReference>
<keyword evidence="3" id="KW-0722">Serine protease inhibitor</keyword>
<protein>
    <submittedName>
        <fullName evidence="6">Serpin domain containing protein</fullName>
    </submittedName>
</protein>
<keyword evidence="4" id="KW-0472">Membrane</keyword>
<reference evidence="6 7" key="1">
    <citation type="submission" date="2017-03" db="EMBL/GenBank/DDBJ databases">
        <title>Genome of the blue death feigning beetle - Asbolus verrucosus.</title>
        <authorList>
            <person name="Rider S.D."/>
        </authorList>
    </citation>
    <scope>NUCLEOTIDE SEQUENCE [LARGE SCALE GENOMIC DNA]</scope>
    <source>
        <strain evidence="6">Butters</strain>
        <tissue evidence="6">Head and leg muscle</tissue>
    </source>
</reference>
<name>A0A482W1S9_ASBVE</name>
<keyword evidence="4" id="KW-1133">Transmembrane helix</keyword>
<evidence type="ECO:0000256" key="1">
    <source>
        <dbReference type="ARBA" id="ARBA00009500"/>
    </source>
</evidence>
<feature type="non-terminal residue" evidence="6">
    <location>
        <position position="133"/>
    </location>
</feature>
<evidence type="ECO:0000256" key="3">
    <source>
        <dbReference type="ARBA" id="ARBA00022900"/>
    </source>
</evidence>
<dbReference type="InterPro" id="IPR042178">
    <property type="entry name" value="Serpin_sf_1"/>
</dbReference>
<dbReference type="InterPro" id="IPR042185">
    <property type="entry name" value="Serpin_sf_2"/>
</dbReference>
<feature type="domain" description="Serpin" evidence="5">
    <location>
        <begin position="1"/>
        <end position="98"/>
    </location>
</feature>
<accession>A0A482W1S9</accession>
<dbReference type="OrthoDB" id="9518664at2759"/>
<evidence type="ECO:0000313" key="6">
    <source>
        <dbReference type="EMBL" id="RZC38753.1"/>
    </source>
</evidence>
<dbReference type="Gene3D" id="2.30.39.10">
    <property type="entry name" value="Alpha-1-antitrypsin, domain 1"/>
    <property type="match status" value="1"/>
</dbReference>
<dbReference type="PANTHER" id="PTHR11461">
    <property type="entry name" value="SERINE PROTEASE INHIBITOR, SERPIN"/>
    <property type="match status" value="1"/>
</dbReference>
<dbReference type="AlphaFoldDB" id="A0A482W1S9"/>
<dbReference type="GO" id="GO:0004867">
    <property type="term" value="F:serine-type endopeptidase inhibitor activity"/>
    <property type="evidence" value="ECO:0007669"/>
    <property type="project" value="UniProtKB-KW"/>
</dbReference>
<organism evidence="6 7">
    <name type="scientific">Asbolus verrucosus</name>
    <name type="common">Desert ironclad beetle</name>
    <dbReference type="NCBI Taxonomy" id="1661398"/>
    <lineage>
        <taxon>Eukaryota</taxon>
        <taxon>Metazoa</taxon>
        <taxon>Ecdysozoa</taxon>
        <taxon>Arthropoda</taxon>
        <taxon>Hexapoda</taxon>
        <taxon>Insecta</taxon>
        <taxon>Pterygota</taxon>
        <taxon>Neoptera</taxon>
        <taxon>Endopterygota</taxon>
        <taxon>Coleoptera</taxon>
        <taxon>Polyphaga</taxon>
        <taxon>Cucujiformia</taxon>
        <taxon>Tenebrionidae</taxon>
        <taxon>Pimeliinae</taxon>
        <taxon>Asbolus</taxon>
    </lineage>
</organism>
<keyword evidence="7" id="KW-1185">Reference proteome</keyword>
<evidence type="ECO:0000313" key="7">
    <source>
        <dbReference type="Proteomes" id="UP000292052"/>
    </source>
</evidence>
<keyword evidence="4" id="KW-0812">Transmembrane</keyword>
<evidence type="ECO:0000259" key="5">
    <source>
        <dbReference type="Pfam" id="PF00079"/>
    </source>
</evidence>
<gene>
    <name evidence="6" type="ORF">BDFB_012338</name>
</gene>
<dbReference type="Gene3D" id="3.30.497.10">
    <property type="entry name" value="Antithrombin, subunit I, domain 2"/>
    <property type="match status" value="1"/>
</dbReference>
<proteinExistence type="inferred from homology"/>
<evidence type="ECO:0000256" key="2">
    <source>
        <dbReference type="ARBA" id="ARBA00022690"/>
    </source>
</evidence>
<comment type="caution">
    <text evidence="6">The sequence shown here is derived from an EMBL/GenBank/DDBJ whole genome shotgun (WGS) entry which is preliminary data.</text>
</comment>
<dbReference type="GO" id="GO:0005615">
    <property type="term" value="C:extracellular space"/>
    <property type="evidence" value="ECO:0007669"/>
    <property type="project" value="InterPro"/>
</dbReference>
<keyword evidence="2" id="KW-0646">Protease inhibitor</keyword>
<comment type="similarity">
    <text evidence="1">Belongs to the serpin family.</text>
</comment>
<dbReference type="Pfam" id="PF00079">
    <property type="entry name" value="Serpin"/>
    <property type="match status" value="1"/>
</dbReference>
<feature type="transmembrane region" description="Helical" evidence="4">
    <location>
        <begin position="100"/>
        <end position="119"/>
    </location>
</feature>
<dbReference type="SUPFAM" id="SSF56574">
    <property type="entry name" value="Serpins"/>
    <property type="match status" value="1"/>
</dbReference>
<dbReference type="Proteomes" id="UP000292052">
    <property type="component" value="Unassembled WGS sequence"/>
</dbReference>